<dbReference type="InterPro" id="IPR042099">
    <property type="entry name" value="ANL_N_sf"/>
</dbReference>
<dbReference type="PANTHER" id="PTHR36932:SF1">
    <property type="entry name" value="CAPSULAR POLYSACCHARIDE BIOSYNTHESIS PROTEIN"/>
    <property type="match status" value="1"/>
</dbReference>
<organism evidence="1 2">
    <name type="scientific">Salinimicrobium sediminis</name>
    <dbReference type="NCBI Taxonomy" id="1343891"/>
    <lineage>
        <taxon>Bacteria</taxon>
        <taxon>Pseudomonadati</taxon>
        <taxon>Bacteroidota</taxon>
        <taxon>Flavobacteriia</taxon>
        <taxon>Flavobacteriales</taxon>
        <taxon>Flavobacteriaceae</taxon>
        <taxon>Salinimicrobium</taxon>
    </lineage>
</organism>
<evidence type="ECO:0000313" key="1">
    <source>
        <dbReference type="EMBL" id="SOC79439.1"/>
    </source>
</evidence>
<dbReference type="GO" id="GO:0016874">
    <property type="term" value="F:ligase activity"/>
    <property type="evidence" value="ECO:0007669"/>
    <property type="project" value="UniProtKB-KW"/>
</dbReference>
<protein>
    <submittedName>
        <fullName evidence="1">Phenylacetate-CoA ligase</fullName>
    </submittedName>
</protein>
<evidence type="ECO:0000313" key="2">
    <source>
        <dbReference type="Proteomes" id="UP000219193"/>
    </source>
</evidence>
<proteinExistence type="predicted"/>
<dbReference type="AlphaFoldDB" id="A0A285X4V6"/>
<accession>A0A285X4V6</accession>
<dbReference type="PANTHER" id="PTHR36932">
    <property type="entry name" value="CAPSULAR POLYSACCHARIDE BIOSYNTHESIS PROTEIN"/>
    <property type="match status" value="1"/>
</dbReference>
<name>A0A285X4V6_9FLAO</name>
<dbReference type="Gene3D" id="3.40.50.12780">
    <property type="entry name" value="N-terminal domain of ligase-like"/>
    <property type="match status" value="1"/>
</dbReference>
<gene>
    <name evidence="1" type="ORF">SAMN06296241_0963</name>
</gene>
<dbReference type="SUPFAM" id="SSF56801">
    <property type="entry name" value="Acetyl-CoA synthetase-like"/>
    <property type="match status" value="1"/>
</dbReference>
<reference evidence="2" key="1">
    <citation type="submission" date="2017-09" db="EMBL/GenBank/DDBJ databases">
        <authorList>
            <person name="Varghese N."/>
            <person name="Submissions S."/>
        </authorList>
    </citation>
    <scope>NUCLEOTIDE SEQUENCE [LARGE SCALE GENOMIC DNA]</scope>
    <source>
        <strain evidence="2">CGMCC 1.12641</strain>
    </source>
</reference>
<dbReference type="EMBL" id="OCMF01000001">
    <property type="protein sequence ID" value="SOC79439.1"/>
    <property type="molecule type" value="Genomic_DNA"/>
</dbReference>
<keyword evidence="1" id="KW-0436">Ligase</keyword>
<dbReference type="InterPro" id="IPR053158">
    <property type="entry name" value="CapK_Type1_Caps_Biosynth"/>
</dbReference>
<dbReference type="Proteomes" id="UP000219193">
    <property type="component" value="Unassembled WGS sequence"/>
</dbReference>
<keyword evidence="2" id="KW-1185">Reference proteome</keyword>
<sequence length="435" mass="50587">MNWFSLSLQLNRFPIRKAKNALEEIKNIPEAEYSGYVEQKKKEIVTYHLKNNIFYRNFFGSKKYTSWEEVPVMQKADLQRPLEERFSKGFDSKNSYVGKTSGSSGHPFIFAKDRFCHALSWAEFNDRYQWYGIDLDRSVQARFYGIPLDKIGYFKERIKDRFGFRYRFPIFDLSDAKMEEFLEEFKKKNFDYINGYTSSIVLFGKFLQKKNLVLKEICPKLRLCIVTSEMFFEEDKILLEKVFGVPVVNEYGASELGLLAFQNPQDEWILNSETMFVEILNKEGKAVPAGEEGRIVITSLYNKAHPFIRYDIGDTGALTENSSAKNPVLKSLLGRTNDVAVLPSGKVVPGLTFYYVTKSIIENDGLIKEFIVQQTEPGAFRIVYVSEKELQPEKKQKIEEAMVTYLEEGLEVEFEHKKTLNRSKRGKLKQFESLF</sequence>